<evidence type="ECO:0000259" key="5">
    <source>
        <dbReference type="Pfam" id="PF03159"/>
    </source>
</evidence>
<name>A0A6C0J083_9ZZZZ</name>
<evidence type="ECO:0000256" key="4">
    <source>
        <dbReference type="ARBA" id="ARBA00038299"/>
    </source>
</evidence>
<comment type="similarity">
    <text evidence="4">Belongs to the 5'-3' exonuclease family.</text>
</comment>
<dbReference type="GO" id="GO:0003723">
    <property type="term" value="F:RNA binding"/>
    <property type="evidence" value="ECO:0007669"/>
    <property type="project" value="TreeGrafter"/>
</dbReference>
<dbReference type="InterPro" id="IPR004859">
    <property type="entry name" value="Xrn1_N"/>
</dbReference>
<feature type="domain" description="Xrn1 helical" evidence="6">
    <location>
        <begin position="359"/>
        <end position="510"/>
    </location>
</feature>
<dbReference type="Gene3D" id="3.40.50.12390">
    <property type="match status" value="1"/>
</dbReference>
<evidence type="ECO:0008006" key="8">
    <source>
        <dbReference type="Google" id="ProtNLM"/>
    </source>
</evidence>
<evidence type="ECO:0000259" key="6">
    <source>
        <dbReference type="Pfam" id="PF17846"/>
    </source>
</evidence>
<accession>A0A6C0J083</accession>
<dbReference type="InterPro" id="IPR041412">
    <property type="entry name" value="Xrn1_helical"/>
</dbReference>
<evidence type="ECO:0000256" key="1">
    <source>
        <dbReference type="ARBA" id="ARBA00022722"/>
    </source>
</evidence>
<keyword evidence="1" id="KW-0540">Nuclease</keyword>
<evidence type="ECO:0000256" key="2">
    <source>
        <dbReference type="ARBA" id="ARBA00022801"/>
    </source>
</evidence>
<dbReference type="Gene3D" id="1.25.40.1050">
    <property type="match status" value="1"/>
</dbReference>
<dbReference type="PANTHER" id="PTHR12341">
    <property type="entry name" value="5'-&gt;3' EXORIBONUCLEASE"/>
    <property type="match status" value="1"/>
</dbReference>
<dbReference type="GO" id="GO:0005634">
    <property type="term" value="C:nucleus"/>
    <property type="evidence" value="ECO:0007669"/>
    <property type="project" value="TreeGrafter"/>
</dbReference>
<keyword evidence="3" id="KW-0269">Exonuclease</keyword>
<dbReference type="EMBL" id="MN740301">
    <property type="protein sequence ID" value="QHT99064.1"/>
    <property type="molecule type" value="Genomic_DNA"/>
</dbReference>
<evidence type="ECO:0000313" key="7">
    <source>
        <dbReference type="EMBL" id="QHT99064.1"/>
    </source>
</evidence>
<organism evidence="7">
    <name type="scientific">viral metagenome</name>
    <dbReference type="NCBI Taxonomy" id="1070528"/>
    <lineage>
        <taxon>unclassified sequences</taxon>
        <taxon>metagenomes</taxon>
        <taxon>organismal metagenomes</taxon>
    </lineage>
</organism>
<dbReference type="AlphaFoldDB" id="A0A6C0J083"/>
<feature type="domain" description="Xrn1 helical" evidence="6">
    <location>
        <begin position="245"/>
        <end position="329"/>
    </location>
</feature>
<keyword evidence="2" id="KW-0378">Hydrolase</keyword>
<dbReference type="GO" id="GO:0000956">
    <property type="term" value="P:nuclear-transcribed mRNA catabolic process"/>
    <property type="evidence" value="ECO:0007669"/>
    <property type="project" value="TreeGrafter"/>
</dbReference>
<dbReference type="GO" id="GO:0004534">
    <property type="term" value="F:5'-3' RNA exonuclease activity"/>
    <property type="evidence" value="ECO:0007669"/>
    <property type="project" value="TreeGrafter"/>
</dbReference>
<proteinExistence type="inferred from homology"/>
<protein>
    <recommendedName>
        <fullName evidence="8">Xrn1 N-terminal domain-containing protein</fullName>
    </recommendedName>
</protein>
<sequence>MGIPYYFYSLTKKYSNIVSDNTTDISSDTDIYCIDFNGLIHPVAQDIIKLYDKKDIEEKIIEKLWEKINYYINTFKPKQIIICTDGVAPLAKMIQQRKRRYLTVYRNKIDNISIKWDTNAITPGTEFMNKLNLYIKTKIRYNPTDVIINYSGSDEVGEGEHKIFHKIAVENIDSKIIINGLDADLIILSLLSGKRNLYLMRETDDNNSTFLNILELRKAIVKELVNIWNLESNLYNDIFNNDTINLIESYCVACSIMGNDFIPHLLTLNLKSNGLDKLINACKYAISNHGMLVVDGKINYNTLCDIFTELSKNEDVEIFKECEKYIKKNINGNNELASDLYALKNKDPLINTIYNNPNKWRTEYYKAIFNTNITLHSCIITSSVLAYIKGIYWTYDYYKRRDIDHLWFYPYSNAPILKDISNNALALNNIVFNENIKNGTFVNSTIQLLIVLPKESSHLLTDKNKKYMHDVSEGLYHMYPEKYKIQTFLKTHLWECSPILPNINLKYILKIVNE</sequence>
<dbReference type="InterPro" id="IPR027073">
    <property type="entry name" value="5_3_exoribonuclease"/>
</dbReference>
<evidence type="ECO:0000256" key="3">
    <source>
        <dbReference type="ARBA" id="ARBA00022839"/>
    </source>
</evidence>
<dbReference type="Pfam" id="PF17846">
    <property type="entry name" value="XRN_M"/>
    <property type="match status" value="2"/>
</dbReference>
<dbReference type="PANTHER" id="PTHR12341:SF7">
    <property type="entry name" value="5'-3' EXORIBONUCLEASE 1"/>
    <property type="match status" value="1"/>
</dbReference>
<dbReference type="Pfam" id="PF03159">
    <property type="entry name" value="XRN_N"/>
    <property type="match status" value="1"/>
</dbReference>
<feature type="domain" description="Xrn1 N-terminal" evidence="5">
    <location>
        <begin position="1"/>
        <end position="202"/>
    </location>
</feature>
<reference evidence="7" key="1">
    <citation type="journal article" date="2020" name="Nature">
        <title>Giant virus diversity and host interactions through global metagenomics.</title>
        <authorList>
            <person name="Schulz F."/>
            <person name="Roux S."/>
            <person name="Paez-Espino D."/>
            <person name="Jungbluth S."/>
            <person name="Walsh D.A."/>
            <person name="Denef V.J."/>
            <person name="McMahon K.D."/>
            <person name="Konstantinidis K.T."/>
            <person name="Eloe-Fadrosh E.A."/>
            <person name="Kyrpides N.C."/>
            <person name="Woyke T."/>
        </authorList>
    </citation>
    <scope>NUCLEOTIDE SEQUENCE</scope>
    <source>
        <strain evidence="7">GVMAG-M-3300025695-21</strain>
    </source>
</reference>